<dbReference type="AlphaFoldDB" id="A0AAV4UDQ3"/>
<organism evidence="2 3">
    <name type="scientific">Caerostris extrusa</name>
    <name type="common">Bark spider</name>
    <name type="synonym">Caerostris bankana</name>
    <dbReference type="NCBI Taxonomy" id="172846"/>
    <lineage>
        <taxon>Eukaryota</taxon>
        <taxon>Metazoa</taxon>
        <taxon>Ecdysozoa</taxon>
        <taxon>Arthropoda</taxon>
        <taxon>Chelicerata</taxon>
        <taxon>Arachnida</taxon>
        <taxon>Araneae</taxon>
        <taxon>Araneomorphae</taxon>
        <taxon>Entelegynae</taxon>
        <taxon>Araneoidea</taxon>
        <taxon>Araneidae</taxon>
        <taxon>Caerostris</taxon>
    </lineage>
</organism>
<proteinExistence type="predicted"/>
<accession>A0AAV4UDQ3</accession>
<gene>
    <name evidence="2" type="ORF">CEXT_755151</name>
</gene>
<protein>
    <submittedName>
        <fullName evidence="2">Uncharacterized protein</fullName>
    </submittedName>
</protein>
<dbReference type="Proteomes" id="UP001054945">
    <property type="component" value="Unassembled WGS sequence"/>
</dbReference>
<comment type="caution">
    <text evidence="2">The sequence shown here is derived from an EMBL/GenBank/DDBJ whole genome shotgun (WGS) entry which is preliminary data.</text>
</comment>
<sequence>MKESGILNWYFASIIQLAPFNSIITGRAHFVSKRNTAAFIAGKVLCDGVLHESAATNYASAVFHESTLKITAPLKNIRGVTGEPTNKYPSHLNYSRRAKTELPRVPVAACFPRDGASRTLPRSVIVYRKSQGTFDSRVFLTKTSLNPGIPCHLFNLGFLRTGCKEKEKKKKRTQEKTNRKKWKRNPITMSSWHPTLAWKLAPTAEAIFTTRIPEKRK</sequence>
<evidence type="ECO:0000256" key="1">
    <source>
        <dbReference type="SAM" id="MobiDB-lite"/>
    </source>
</evidence>
<feature type="region of interest" description="Disordered" evidence="1">
    <location>
        <begin position="166"/>
        <end position="185"/>
    </location>
</feature>
<evidence type="ECO:0000313" key="2">
    <source>
        <dbReference type="EMBL" id="GIY55635.1"/>
    </source>
</evidence>
<keyword evidence="3" id="KW-1185">Reference proteome</keyword>
<feature type="compositionally biased region" description="Basic residues" evidence="1">
    <location>
        <begin position="167"/>
        <end position="184"/>
    </location>
</feature>
<reference evidence="2 3" key="1">
    <citation type="submission" date="2021-06" db="EMBL/GenBank/DDBJ databases">
        <title>Caerostris extrusa draft genome.</title>
        <authorList>
            <person name="Kono N."/>
            <person name="Arakawa K."/>
        </authorList>
    </citation>
    <scope>NUCLEOTIDE SEQUENCE [LARGE SCALE GENOMIC DNA]</scope>
</reference>
<evidence type="ECO:0000313" key="3">
    <source>
        <dbReference type="Proteomes" id="UP001054945"/>
    </source>
</evidence>
<dbReference type="EMBL" id="BPLR01012660">
    <property type="protein sequence ID" value="GIY55635.1"/>
    <property type="molecule type" value="Genomic_DNA"/>
</dbReference>
<name>A0AAV4UDQ3_CAEEX</name>